<comment type="caution">
    <text evidence="2">The sequence shown here is derived from an EMBL/GenBank/DDBJ whole genome shotgun (WGS) entry which is preliminary data.</text>
</comment>
<keyword evidence="1" id="KW-0732">Signal</keyword>
<sequence>MKLKQLMLTLWFTLVSHMLCAAYSYAFTPSPHFVLNYSSSFSAKLPSRQLRRPQWTARNYSIFFVPRLQNQSSSLQSCCILLPGPSCVAP</sequence>
<accession>A0ABR0AK39</accession>
<evidence type="ECO:0000313" key="3">
    <source>
        <dbReference type="Proteomes" id="UP001234178"/>
    </source>
</evidence>
<proteinExistence type="predicted"/>
<evidence type="ECO:0000313" key="2">
    <source>
        <dbReference type="EMBL" id="KAK4025482.1"/>
    </source>
</evidence>
<feature type="signal peptide" evidence="1">
    <location>
        <begin position="1"/>
        <end position="26"/>
    </location>
</feature>
<keyword evidence="3" id="KW-1185">Reference proteome</keyword>
<dbReference type="Proteomes" id="UP001234178">
    <property type="component" value="Unassembled WGS sequence"/>
</dbReference>
<feature type="chain" id="PRO_5045045111" description="Secreted protein" evidence="1">
    <location>
        <begin position="27"/>
        <end position="90"/>
    </location>
</feature>
<organism evidence="2 3">
    <name type="scientific">Daphnia magna</name>
    <dbReference type="NCBI Taxonomy" id="35525"/>
    <lineage>
        <taxon>Eukaryota</taxon>
        <taxon>Metazoa</taxon>
        <taxon>Ecdysozoa</taxon>
        <taxon>Arthropoda</taxon>
        <taxon>Crustacea</taxon>
        <taxon>Branchiopoda</taxon>
        <taxon>Diplostraca</taxon>
        <taxon>Cladocera</taxon>
        <taxon>Anomopoda</taxon>
        <taxon>Daphniidae</taxon>
        <taxon>Daphnia</taxon>
    </lineage>
</organism>
<evidence type="ECO:0008006" key="4">
    <source>
        <dbReference type="Google" id="ProtNLM"/>
    </source>
</evidence>
<reference evidence="2 3" key="1">
    <citation type="journal article" date="2023" name="Nucleic Acids Res.">
        <title>The hologenome of Daphnia magna reveals possible DNA methylation and microbiome-mediated evolution of the host genome.</title>
        <authorList>
            <person name="Chaturvedi A."/>
            <person name="Li X."/>
            <person name="Dhandapani V."/>
            <person name="Marshall H."/>
            <person name="Kissane S."/>
            <person name="Cuenca-Cambronero M."/>
            <person name="Asole G."/>
            <person name="Calvet F."/>
            <person name="Ruiz-Romero M."/>
            <person name="Marangio P."/>
            <person name="Guigo R."/>
            <person name="Rago D."/>
            <person name="Mirbahai L."/>
            <person name="Eastwood N."/>
            <person name="Colbourne J.K."/>
            <person name="Zhou J."/>
            <person name="Mallon E."/>
            <person name="Orsini L."/>
        </authorList>
    </citation>
    <scope>NUCLEOTIDE SEQUENCE [LARGE SCALE GENOMIC DNA]</scope>
    <source>
        <strain evidence="2">LRV0_1</strain>
    </source>
</reference>
<name>A0ABR0AK39_9CRUS</name>
<evidence type="ECO:0000256" key="1">
    <source>
        <dbReference type="SAM" id="SignalP"/>
    </source>
</evidence>
<dbReference type="EMBL" id="JAOYFB010000038">
    <property type="protein sequence ID" value="KAK4025482.1"/>
    <property type="molecule type" value="Genomic_DNA"/>
</dbReference>
<gene>
    <name evidence="2" type="ORF">OUZ56_014549</name>
</gene>
<protein>
    <recommendedName>
        <fullName evidence="4">Secreted protein</fullName>
    </recommendedName>
</protein>